<keyword evidence="5" id="KW-0406">Ion transport</keyword>
<comment type="subcellular location">
    <subcellularLocation>
        <location evidence="1">Membrane</location>
        <topology evidence="1">Multi-pass membrane protein</topology>
    </subcellularLocation>
</comment>
<dbReference type="GO" id="GO:0005516">
    <property type="term" value="F:calmodulin binding"/>
    <property type="evidence" value="ECO:0007669"/>
    <property type="project" value="InterPro"/>
</dbReference>
<keyword evidence="4" id="KW-1133">Transmembrane helix</keyword>
<feature type="compositionally biased region" description="Basic and acidic residues" evidence="8">
    <location>
        <begin position="68"/>
        <end position="80"/>
    </location>
</feature>
<reference evidence="11" key="1">
    <citation type="submission" date="2022-11" db="UniProtKB">
        <authorList>
            <consortium name="WormBaseParasite"/>
        </authorList>
    </citation>
    <scope>IDENTIFICATION</scope>
</reference>
<dbReference type="Gene3D" id="1.10.287.70">
    <property type="match status" value="1"/>
</dbReference>
<evidence type="ECO:0000256" key="8">
    <source>
        <dbReference type="SAM" id="MobiDB-lite"/>
    </source>
</evidence>
<keyword evidence="3" id="KW-0812">Transmembrane</keyword>
<keyword evidence="7" id="KW-0407">Ion channel</keyword>
<protein>
    <submittedName>
        <fullName evidence="11">Calmodulin-binding domain-containing protein</fullName>
    </submittedName>
</protein>
<dbReference type="GO" id="GO:0016020">
    <property type="term" value="C:membrane"/>
    <property type="evidence" value="ECO:0007669"/>
    <property type="project" value="UniProtKB-SubCell"/>
</dbReference>
<dbReference type="Proteomes" id="UP000887565">
    <property type="component" value="Unplaced"/>
</dbReference>
<feature type="domain" description="Calmodulin-binding" evidence="9">
    <location>
        <begin position="2"/>
        <end position="29"/>
    </location>
</feature>
<organism evidence="10 11">
    <name type="scientific">Romanomermis culicivorax</name>
    <name type="common">Nematode worm</name>
    <dbReference type="NCBI Taxonomy" id="13658"/>
    <lineage>
        <taxon>Eukaryota</taxon>
        <taxon>Metazoa</taxon>
        <taxon>Ecdysozoa</taxon>
        <taxon>Nematoda</taxon>
        <taxon>Enoplea</taxon>
        <taxon>Dorylaimia</taxon>
        <taxon>Mermithida</taxon>
        <taxon>Mermithoidea</taxon>
        <taxon>Mermithidae</taxon>
        <taxon>Romanomermis</taxon>
    </lineage>
</organism>
<keyword evidence="6" id="KW-0472">Membrane</keyword>
<feature type="region of interest" description="Disordered" evidence="8">
    <location>
        <begin position="55"/>
        <end position="80"/>
    </location>
</feature>
<dbReference type="Pfam" id="PF02888">
    <property type="entry name" value="CaMBD"/>
    <property type="match status" value="1"/>
</dbReference>
<evidence type="ECO:0000256" key="7">
    <source>
        <dbReference type="ARBA" id="ARBA00023303"/>
    </source>
</evidence>
<dbReference type="InterPro" id="IPR036122">
    <property type="entry name" value="CaM-bd_dom_sf"/>
</dbReference>
<evidence type="ECO:0000259" key="9">
    <source>
        <dbReference type="Pfam" id="PF02888"/>
    </source>
</evidence>
<dbReference type="InterPro" id="IPR015449">
    <property type="entry name" value="K_chnl_Ca-activ_SK"/>
</dbReference>
<dbReference type="PANTHER" id="PTHR10153">
    <property type="entry name" value="SMALL CONDUCTANCE CALCIUM-ACTIVATED POTASSIUM CHANNEL"/>
    <property type="match status" value="1"/>
</dbReference>
<dbReference type="WBParaSite" id="nRc.2.0.1.t07399-RA">
    <property type="protein sequence ID" value="nRc.2.0.1.t07399-RA"/>
    <property type="gene ID" value="nRc.2.0.1.g07399"/>
</dbReference>
<sequence>MIKEFRKVKWDQRKLAEQGNALIDLAKLQNDTYTMIYRMQQSLEKLTNQIDSMRRNFDHNQRRTPTNRRSENCRQNDRYC</sequence>
<evidence type="ECO:0000313" key="10">
    <source>
        <dbReference type="Proteomes" id="UP000887565"/>
    </source>
</evidence>
<evidence type="ECO:0000256" key="5">
    <source>
        <dbReference type="ARBA" id="ARBA00023065"/>
    </source>
</evidence>
<evidence type="ECO:0000256" key="4">
    <source>
        <dbReference type="ARBA" id="ARBA00022989"/>
    </source>
</evidence>
<keyword evidence="10" id="KW-1185">Reference proteome</keyword>
<proteinExistence type="predicted"/>
<dbReference type="GO" id="GO:0016286">
    <property type="term" value="F:small conductance calcium-activated potassium channel activity"/>
    <property type="evidence" value="ECO:0007669"/>
    <property type="project" value="InterPro"/>
</dbReference>
<dbReference type="AlphaFoldDB" id="A0A915I123"/>
<evidence type="ECO:0000313" key="11">
    <source>
        <dbReference type="WBParaSite" id="nRc.2.0.1.t07399-RA"/>
    </source>
</evidence>
<evidence type="ECO:0000256" key="3">
    <source>
        <dbReference type="ARBA" id="ARBA00022692"/>
    </source>
</evidence>
<evidence type="ECO:0000256" key="6">
    <source>
        <dbReference type="ARBA" id="ARBA00023136"/>
    </source>
</evidence>
<accession>A0A915I123</accession>
<keyword evidence="2" id="KW-0813">Transport</keyword>
<evidence type="ECO:0000256" key="1">
    <source>
        <dbReference type="ARBA" id="ARBA00004141"/>
    </source>
</evidence>
<dbReference type="InterPro" id="IPR004178">
    <property type="entry name" value="CaM-bd_dom"/>
</dbReference>
<dbReference type="SUPFAM" id="SSF81327">
    <property type="entry name" value="Small-conductance potassium channel"/>
    <property type="match status" value="1"/>
</dbReference>
<name>A0A915I123_ROMCU</name>
<evidence type="ECO:0000256" key="2">
    <source>
        <dbReference type="ARBA" id="ARBA00022448"/>
    </source>
</evidence>